<proteinExistence type="predicted"/>
<feature type="transmembrane region" description="Helical" evidence="2">
    <location>
        <begin position="235"/>
        <end position="258"/>
    </location>
</feature>
<evidence type="ECO:0000313" key="3">
    <source>
        <dbReference type="EMBL" id="KAH6660094.1"/>
    </source>
</evidence>
<dbReference type="OrthoDB" id="10259622at2759"/>
<feature type="compositionally biased region" description="Polar residues" evidence="1">
    <location>
        <begin position="1"/>
        <end position="26"/>
    </location>
</feature>
<evidence type="ECO:0008006" key="5">
    <source>
        <dbReference type="Google" id="ProtNLM"/>
    </source>
</evidence>
<keyword evidence="2" id="KW-1133">Transmembrane helix</keyword>
<comment type="caution">
    <text evidence="3">The sequence shown here is derived from an EMBL/GenBank/DDBJ whole genome shotgun (WGS) entry which is preliminary data.</text>
</comment>
<organism evidence="3 4">
    <name type="scientific">Truncatella angustata</name>
    <dbReference type="NCBI Taxonomy" id="152316"/>
    <lineage>
        <taxon>Eukaryota</taxon>
        <taxon>Fungi</taxon>
        <taxon>Dikarya</taxon>
        <taxon>Ascomycota</taxon>
        <taxon>Pezizomycotina</taxon>
        <taxon>Sordariomycetes</taxon>
        <taxon>Xylariomycetidae</taxon>
        <taxon>Amphisphaeriales</taxon>
        <taxon>Sporocadaceae</taxon>
        <taxon>Truncatella</taxon>
    </lineage>
</organism>
<name>A0A9P9A4P6_9PEZI</name>
<dbReference type="Proteomes" id="UP000758603">
    <property type="component" value="Unassembled WGS sequence"/>
</dbReference>
<dbReference type="AlphaFoldDB" id="A0A9P9A4P6"/>
<evidence type="ECO:0000256" key="2">
    <source>
        <dbReference type="SAM" id="Phobius"/>
    </source>
</evidence>
<feature type="region of interest" description="Disordered" evidence="1">
    <location>
        <begin position="1"/>
        <end position="82"/>
    </location>
</feature>
<accession>A0A9P9A4P6</accession>
<sequence length="683" mass="73943">MHLSPQHTNNPFRQTPQQTGESSSSAAAPHGWWQETNENEKKAPPPQPNLVVMTAALPHEITSESSRSVPSSSQQHVTPMETASEKARVLLEENHNHTPADQPPPYSLNEVKFGVVPPPPNTFISRPIPSPGPVSPGLPGTMTSQGAIMMSDVPLTPRRAPTAVIPDRPIGTHVTQDQFQAAPGTNFPVERNRRRHEKEEFVARKVGGFWRGRGCIPAEGCFGRTGREGRKRRRIWLAVWGGIIALIILIVVLAVVLARRSIAPSRAVSQNPVPSSPAETTEPVSTIWLNLTDFPPMPTGVLTVSGPNNSDTVDECLQESAKTLWSCAIPKDQQDPNALFDPDQPEFIFQIQFDNNTRSLWNVSETGEQPTRRSIADLVEEHSFNAVAGRRVFSSAIARAAAFIRRAIVYDPGFSPSPAPPEQADMFFLGNTTDGIVSDNKAGEPTPFFISLLSSVDKPVGPNVLSRRGIGNGIDTAPTNGSSASQNISHFVDAPIDGAGRPLPAVLFPLPSQQPVHLYDRGLPTEHYGFYTYFNKSIYIFNRDQDNDADKNGGALLEDATALIEWSQARFLVKIWTRLDSELLGNGTAPGTDGTTVHAQPGTMPYPVTIVEDFHGGDEVTKATVVWDITKKQRVDTSNAKLITVDRGAGGTLINPASAADSSLGGIDGGSGGCRCEWVNFVN</sequence>
<dbReference type="GeneID" id="70130305"/>
<feature type="non-terminal residue" evidence="3">
    <location>
        <position position="683"/>
    </location>
</feature>
<keyword evidence="4" id="KW-1185">Reference proteome</keyword>
<feature type="compositionally biased region" description="Low complexity" evidence="1">
    <location>
        <begin position="63"/>
        <end position="73"/>
    </location>
</feature>
<protein>
    <recommendedName>
        <fullName evidence="5">Glycoprotease family protein</fullName>
    </recommendedName>
</protein>
<keyword evidence="2" id="KW-0472">Membrane</keyword>
<evidence type="ECO:0000313" key="4">
    <source>
        <dbReference type="Proteomes" id="UP000758603"/>
    </source>
</evidence>
<keyword evidence="2" id="KW-0812">Transmembrane</keyword>
<reference evidence="3" key="1">
    <citation type="journal article" date="2021" name="Nat. Commun.">
        <title>Genetic determinants of endophytism in the Arabidopsis root mycobiome.</title>
        <authorList>
            <person name="Mesny F."/>
            <person name="Miyauchi S."/>
            <person name="Thiergart T."/>
            <person name="Pickel B."/>
            <person name="Atanasova L."/>
            <person name="Karlsson M."/>
            <person name="Huettel B."/>
            <person name="Barry K.W."/>
            <person name="Haridas S."/>
            <person name="Chen C."/>
            <person name="Bauer D."/>
            <person name="Andreopoulos W."/>
            <person name="Pangilinan J."/>
            <person name="LaButti K."/>
            <person name="Riley R."/>
            <person name="Lipzen A."/>
            <person name="Clum A."/>
            <person name="Drula E."/>
            <person name="Henrissat B."/>
            <person name="Kohler A."/>
            <person name="Grigoriev I.V."/>
            <person name="Martin F.M."/>
            <person name="Hacquard S."/>
        </authorList>
    </citation>
    <scope>NUCLEOTIDE SEQUENCE</scope>
    <source>
        <strain evidence="3">MPI-SDFR-AT-0073</strain>
    </source>
</reference>
<gene>
    <name evidence="3" type="ORF">BKA67DRAFT_546812</name>
</gene>
<dbReference type="RefSeq" id="XP_045964225.1">
    <property type="nucleotide sequence ID" value="XM_046101413.1"/>
</dbReference>
<dbReference type="EMBL" id="JAGPXC010000001">
    <property type="protein sequence ID" value="KAH6660094.1"/>
    <property type="molecule type" value="Genomic_DNA"/>
</dbReference>
<evidence type="ECO:0000256" key="1">
    <source>
        <dbReference type="SAM" id="MobiDB-lite"/>
    </source>
</evidence>